<dbReference type="Gene3D" id="3.10.50.40">
    <property type="match status" value="1"/>
</dbReference>
<dbReference type="PANTHER" id="PTHR43811">
    <property type="entry name" value="FKBP-TYPE PEPTIDYL-PROLYL CIS-TRANS ISOMERASE FKPA"/>
    <property type="match status" value="1"/>
</dbReference>
<gene>
    <name evidence="9" type="ORF">DFR28_101530</name>
</gene>
<evidence type="ECO:0000313" key="9">
    <source>
        <dbReference type="EMBL" id="RBP53145.1"/>
    </source>
</evidence>
<feature type="signal peptide" evidence="7">
    <location>
        <begin position="1"/>
        <end position="30"/>
    </location>
</feature>
<sequence length="259" mass="27084">MNLVKHITATASLSALVVGASIGMTTSAFAQDSKWTTNTAVDLSSQEAKLGYTFGMQIGANLVGQGIDKQIDVSALTAAIQDAAAGIEPRLSQEEMQQAQMAFQQVMQAEAEKAQAEMLAKGAENSAAGAAFMAKNAKEKGVKTTESGLQYSILREGKGKTPTASDVIKVHYVGKLIDGTQFDSSHDRGQPASFAVAAVIPGFSEGLQLVKEGGKIRLVIPESLAYGVDAPPSIGPNQTLIFEVELLEVTPAPTSKKEG</sequence>
<dbReference type="EC" id="5.2.1.8" evidence="6"/>
<dbReference type="PANTHER" id="PTHR43811:SF19">
    <property type="entry name" value="39 KDA FK506-BINDING NUCLEAR PROTEIN"/>
    <property type="match status" value="1"/>
</dbReference>
<evidence type="ECO:0000256" key="3">
    <source>
        <dbReference type="ARBA" id="ARBA00023110"/>
    </source>
</evidence>
<evidence type="ECO:0000259" key="8">
    <source>
        <dbReference type="PROSITE" id="PS50059"/>
    </source>
</evidence>
<dbReference type="InterPro" id="IPR046357">
    <property type="entry name" value="PPIase_dom_sf"/>
</dbReference>
<dbReference type="InParanoid" id="A0A395JRF8"/>
<dbReference type="InterPro" id="IPR000774">
    <property type="entry name" value="PPIase_FKBP_N"/>
</dbReference>
<dbReference type="InterPro" id="IPR036944">
    <property type="entry name" value="PPIase_FKBP_N_sf"/>
</dbReference>
<dbReference type="RefSeq" id="WP_170131951.1">
    <property type="nucleotide sequence ID" value="NZ_QNRT01000001.1"/>
</dbReference>
<dbReference type="Proteomes" id="UP000253083">
    <property type="component" value="Unassembled WGS sequence"/>
</dbReference>
<evidence type="ECO:0000256" key="1">
    <source>
        <dbReference type="ARBA" id="ARBA00000971"/>
    </source>
</evidence>
<comment type="catalytic activity">
    <reaction evidence="1 5 6">
        <text>[protein]-peptidylproline (omega=180) = [protein]-peptidylproline (omega=0)</text>
        <dbReference type="Rhea" id="RHEA:16237"/>
        <dbReference type="Rhea" id="RHEA-COMP:10747"/>
        <dbReference type="Rhea" id="RHEA-COMP:10748"/>
        <dbReference type="ChEBI" id="CHEBI:83833"/>
        <dbReference type="ChEBI" id="CHEBI:83834"/>
        <dbReference type="EC" id="5.2.1.8"/>
    </reaction>
</comment>
<evidence type="ECO:0000256" key="4">
    <source>
        <dbReference type="ARBA" id="ARBA00023235"/>
    </source>
</evidence>
<proteinExistence type="inferred from homology"/>
<keyword evidence="3 5" id="KW-0697">Rotamase</keyword>
<dbReference type="Gene3D" id="1.10.287.460">
    <property type="entry name" value="Peptidyl-prolyl cis-trans isomerase, FKBP-type, N-terminal domain"/>
    <property type="match status" value="1"/>
</dbReference>
<dbReference type="FunFam" id="3.10.50.40:FF:000006">
    <property type="entry name" value="Peptidyl-prolyl cis-trans isomerase"/>
    <property type="match status" value="1"/>
</dbReference>
<keyword evidence="10" id="KW-1185">Reference proteome</keyword>
<dbReference type="FunCoup" id="A0A395JRF8">
    <property type="interactions" value="253"/>
</dbReference>
<dbReference type="EMBL" id="QNRT01000001">
    <property type="protein sequence ID" value="RBP53145.1"/>
    <property type="molecule type" value="Genomic_DNA"/>
</dbReference>
<protein>
    <recommendedName>
        <fullName evidence="6">Peptidyl-prolyl cis-trans isomerase</fullName>
        <ecNumber evidence="6">5.2.1.8</ecNumber>
    </recommendedName>
</protein>
<comment type="caution">
    <text evidence="9">The sequence shown here is derived from an EMBL/GenBank/DDBJ whole genome shotgun (WGS) entry which is preliminary data.</text>
</comment>
<dbReference type="Pfam" id="PF00254">
    <property type="entry name" value="FKBP_C"/>
    <property type="match status" value="1"/>
</dbReference>
<dbReference type="AlphaFoldDB" id="A0A395JRF8"/>
<comment type="similarity">
    <text evidence="2 6">Belongs to the FKBP-type PPIase family.</text>
</comment>
<name>A0A395JRF8_9GAMM</name>
<keyword evidence="7" id="KW-0732">Signal</keyword>
<dbReference type="GO" id="GO:0006457">
    <property type="term" value="P:protein folding"/>
    <property type="evidence" value="ECO:0007669"/>
    <property type="project" value="InterPro"/>
</dbReference>
<dbReference type="GO" id="GO:0003755">
    <property type="term" value="F:peptidyl-prolyl cis-trans isomerase activity"/>
    <property type="evidence" value="ECO:0007669"/>
    <property type="project" value="UniProtKB-UniRule"/>
</dbReference>
<dbReference type="Pfam" id="PF01346">
    <property type="entry name" value="FKBP_N"/>
    <property type="match status" value="1"/>
</dbReference>
<evidence type="ECO:0000313" key="10">
    <source>
        <dbReference type="Proteomes" id="UP000253083"/>
    </source>
</evidence>
<feature type="domain" description="PPIase FKBP-type" evidence="8">
    <location>
        <begin position="165"/>
        <end position="250"/>
    </location>
</feature>
<reference evidence="9 10" key="1">
    <citation type="submission" date="2018-06" db="EMBL/GenBank/DDBJ databases">
        <title>Genomic Encyclopedia of Type Strains, Phase IV (KMG-IV): sequencing the most valuable type-strain genomes for metagenomic binning, comparative biology and taxonomic classification.</title>
        <authorList>
            <person name="Goeker M."/>
        </authorList>
    </citation>
    <scope>NUCLEOTIDE SEQUENCE [LARGE SCALE GENOMIC DNA]</scope>
    <source>
        <strain evidence="9 10">DSM 24032</strain>
    </source>
</reference>
<evidence type="ECO:0000256" key="6">
    <source>
        <dbReference type="RuleBase" id="RU003915"/>
    </source>
</evidence>
<evidence type="ECO:0000256" key="2">
    <source>
        <dbReference type="ARBA" id="ARBA00006577"/>
    </source>
</evidence>
<accession>A0A395JRF8</accession>
<dbReference type="PROSITE" id="PS50059">
    <property type="entry name" value="FKBP_PPIASE"/>
    <property type="match status" value="1"/>
</dbReference>
<evidence type="ECO:0000256" key="7">
    <source>
        <dbReference type="SAM" id="SignalP"/>
    </source>
</evidence>
<evidence type="ECO:0000256" key="5">
    <source>
        <dbReference type="PROSITE-ProRule" id="PRU00277"/>
    </source>
</evidence>
<dbReference type="SUPFAM" id="SSF54534">
    <property type="entry name" value="FKBP-like"/>
    <property type="match status" value="1"/>
</dbReference>
<organism evidence="9 10">
    <name type="scientific">Arenicella xantha</name>
    <dbReference type="NCBI Taxonomy" id="644221"/>
    <lineage>
        <taxon>Bacteria</taxon>
        <taxon>Pseudomonadati</taxon>
        <taxon>Pseudomonadota</taxon>
        <taxon>Gammaproteobacteria</taxon>
        <taxon>Arenicellales</taxon>
        <taxon>Arenicellaceae</taxon>
        <taxon>Arenicella</taxon>
    </lineage>
</organism>
<dbReference type="InterPro" id="IPR001179">
    <property type="entry name" value="PPIase_FKBP_dom"/>
</dbReference>
<keyword evidence="4 5" id="KW-0413">Isomerase</keyword>
<feature type="chain" id="PRO_5017233043" description="Peptidyl-prolyl cis-trans isomerase" evidence="7">
    <location>
        <begin position="31"/>
        <end position="259"/>
    </location>
</feature>